<sequence length="227" mass="27300">MKFHIFRDENLFKLSKIQLNDKENHVWVICWENIVSWINKEKSVLKKNELKMAESFYFEEDKMRYMTGRILTKILSAYYLEIKSEEVFIEQDFYGKPFIVSHKEKRLYHNISHSGKYVLLVFTYSGLVGIDVEEEKYFLEYKEIAKNFHKEEYSKICKSSDIHEFYRVWTAKEAYVKAIGKGLQINLNSFNVREDGIYERDKKLEAWDLFVFKVADRYTTALVINKI</sequence>
<dbReference type="Proteomes" id="UP000473089">
    <property type="component" value="Unassembled WGS sequence"/>
</dbReference>
<dbReference type="Pfam" id="PF22624">
    <property type="entry name" value="AASDHPPT_N"/>
    <property type="match status" value="1"/>
</dbReference>
<evidence type="ECO:0000259" key="4">
    <source>
        <dbReference type="Pfam" id="PF22624"/>
    </source>
</evidence>
<evidence type="ECO:0000313" key="6">
    <source>
        <dbReference type="Proteomes" id="UP000473089"/>
    </source>
</evidence>
<reference evidence="5 6" key="1">
    <citation type="submission" date="2019-02" db="EMBL/GenBank/DDBJ databases">
        <title>Genome sequencing of Clostridium botulinum clinical isolates.</title>
        <authorList>
            <person name="Brunt J."/>
            <person name="Van Vliet A.H.M."/>
            <person name="Stringer S.C."/>
            <person name="Grant K.A."/>
            <person name="Carter A.C."/>
            <person name="Peck M.W."/>
        </authorList>
    </citation>
    <scope>NUCLEOTIDE SEQUENCE [LARGE SCALE GENOMIC DNA]</scope>
    <source>
        <strain evidence="5 6">R1125/03</strain>
    </source>
</reference>
<keyword evidence="2 5" id="KW-0808">Transferase</keyword>
<accession>A0A6M0STQ1</accession>
<evidence type="ECO:0000313" key="5">
    <source>
        <dbReference type="EMBL" id="NFA58887.1"/>
    </source>
</evidence>
<dbReference type="Gene3D" id="3.90.470.20">
    <property type="entry name" value="4'-phosphopantetheinyl transferase domain"/>
    <property type="match status" value="2"/>
</dbReference>
<dbReference type="AlphaFoldDB" id="A0A6M0STQ1"/>
<organism evidence="5 6">
    <name type="scientific">Clostridium botulinum</name>
    <dbReference type="NCBI Taxonomy" id="1491"/>
    <lineage>
        <taxon>Bacteria</taxon>
        <taxon>Bacillati</taxon>
        <taxon>Bacillota</taxon>
        <taxon>Clostridia</taxon>
        <taxon>Eubacteriales</taxon>
        <taxon>Clostridiaceae</taxon>
        <taxon>Clostridium</taxon>
    </lineage>
</organism>
<feature type="domain" description="4'-phosphopantetheinyl transferase N-terminal" evidence="4">
    <location>
        <begin position="31"/>
        <end position="121"/>
    </location>
</feature>
<gene>
    <name evidence="5" type="ORF">EXM42_00245</name>
</gene>
<dbReference type="GO" id="GO:0008897">
    <property type="term" value="F:holo-[acyl-carrier-protein] synthase activity"/>
    <property type="evidence" value="ECO:0007669"/>
    <property type="project" value="InterPro"/>
</dbReference>
<dbReference type="GO" id="GO:0000287">
    <property type="term" value="F:magnesium ion binding"/>
    <property type="evidence" value="ECO:0007669"/>
    <property type="project" value="InterPro"/>
</dbReference>
<dbReference type="GO" id="GO:0005829">
    <property type="term" value="C:cytosol"/>
    <property type="evidence" value="ECO:0007669"/>
    <property type="project" value="TreeGrafter"/>
</dbReference>
<evidence type="ECO:0000256" key="1">
    <source>
        <dbReference type="ARBA" id="ARBA00010990"/>
    </source>
</evidence>
<comment type="caution">
    <text evidence="5">The sequence shown here is derived from an EMBL/GenBank/DDBJ whole genome shotgun (WGS) entry which is preliminary data.</text>
</comment>
<proteinExistence type="inferred from homology"/>
<dbReference type="InterPro" id="IPR037143">
    <property type="entry name" value="4-PPantetheinyl_Trfase_dom_sf"/>
</dbReference>
<dbReference type="InterPro" id="IPR055066">
    <property type="entry name" value="AASDHPPT_N"/>
</dbReference>
<protein>
    <submittedName>
        <fullName evidence="5">4'-phosphopantetheinyl transferase superfamily protein</fullName>
    </submittedName>
</protein>
<comment type="similarity">
    <text evidence="1">Belongs to the P-Pant transferase superfamily. Gsp/Sfp/HetI/AcpT family.</text>
</comment>
<dbReference type="InterPro" id="IPR008278">
    <property type="entry name" value="4-PPantetheinyl_Trfase_dom"/>
</dbReference>
<dbReference type="PANTHER" id="PTHR12215:SF10">
    <property type="entry name" value="L-AMINOADIPATE-SEMIALDEHYDE DEHYDROGENASE-PHOSPHOPANTETHEINYL TRANSFERASE"/>
    <property type="match status" value="1"/>
</dbReference>
<evidence type="ECO:0000259" key="3">
    <source>
        <dbReference type="Pfam" id="PF01648"/>
    </source>
</evidence>
<dbReference type="Pfam" id="PF01648">
    <property type="entry name" value="ACPS"/>
    <property type="match status" value="1"/>
</dbReference>
<evidence type="ECO:0000256" key="2">
    <source>
        <dbReference type="ARBA" id="ARBA00022679"/>
    </source>
</evidence>
<dbReference type="InterPro" id="IPR050559">
    <property type="entry name" value="P-Pant_transferase_sf"/>
</dbReference>
<name>A0A6M0STQ1_CLOBO</name>
<feature type="domain" description="4'-phosphopantetheinyl transferase" evidence="3">
    <location>
        <begin position="128"/>
        <end position="195"/>
    </location>
</feature>
<dbReference type="SUPFAM" id="SSF56214">
    <property type="entry name" value="4'-phosphopantetheinyl transferase"/>
    <property type="match status" value="2"/>
</dbReference>
<dbReference type="EMBL" id="SGJP01000001">
    <property type="protein sequence ID" value="NFA58887.1"/>
    <property type="molecule type" value="Genomic_DNA"/>
</dbReference>
<dbReference type="PANTHER" id="PTHR12215">
    <property type="entry name" value="PHOSPHOPANTETHEINE TRANSFERASE"/>
    <property type="match status" value="1"/>
</dbReference>
<dbReference type="GO" id="GO:0019878">
    <property type="term" value="P:lysine biosynthetic process via aminoadipic acid"/>
    <property type="evidence" value="ECO:0007669"/>
    <property type="project" value="TreeGrafter"/>
</dbReference>